<gene>
    <name evidence="1" type="ORF">Amac_055620</name>
</gene>
<name>A0A5M3WRL2_9ACTN</name>
<evidence type="ECO:0000313" key="1">
    <source>
        <dbReference type="EMBL" id="GES11965.1"/>
    </source>
</evidence>
<proteinExistence type="predicted"/>
<keyword evidence="2" id="KW-1185">Reference proteome</keyword>
<dbReference type="AlphaFoldDB" id="A0A5M3WRL2"/>
<dbReference type="EMBL" id="BLAE01000034">
    <property type="protein sequence ID" value="GES11965.1"/>
    <property type="molecule type" value="Genomic_DNA"/>
</dbReference>
<sequence length="65" mass="7033">MRLRFLGSNSEQGTCPAVYETDRGTIAVQGKIVTDPTALGEAVNLAPDEVLVEIPRDLLSFFPRG</sequence>
<dbReference type="Proteomes" id="UP000331127">
    <property type="component" value="Unassembled WGS sequence"/>
</dbReference>
<reference evidence="1 2" key="1">
    <citation type="submission" date="2019-10" db="EMBL/GenBank/DDBJ databases">
        <title>Whole genome shotgun sequence of Acrocarpospora macrocephala NBRC 16266.</title>
        <authorList>
            <person name="Ichikawa N."/>
            <person name="Kimura A."/>
            <person name="Kitahashi Y."/>
            <person name="Komaki H."/>
            <person name="Oguchi A."/>
        </authorList>
    </citation>
    <scope>NUCLEOTIDE SEQUENCE [LARGE SCALE GENOMIC DNA]</scope>
    <source>
        <strain evidence="1 2">NBRC 16266</strain>
    </source>
</reference>
<accession>A0A5M3WRL2</accession>
<evidence type="ECO:0000313" key="2">
    <source>
        <dbReference type="Proteomes" id="UP000331127"/>
    </source>
</evidence>
<protein>
    <submittedName>
        <fullName evidence="1">Uncharacterized protein</fullName>
    </submittedName>
</protein>
<comment type="caution">
    <text evidence="1">The sequence shown here is derived from an EMBL/GenBank/DDBJ whole genome shotgun (WGS) entry which is preliminary data.</text>
</comment>
<organism evidence="1 2">
    <name type="scientific">Acrocarpospora macrocephala</name>
    <dbReference type="NCBI Taxonomy" id="150177"/>
    <lineage>
        <taxon>Bacteria</taxon>
        <taxon>Bacillati</taxon>
        <taxon>Actinomycetota</taxon>
        <taxon>Actinomycetes</taxon>
        <taxon>Streptosporangiales</taxon>
        <taxon>Streptosporangiaceae</taxon>
        <taxon>Acrocarpospora</taxon>
    </lineage>
</organism>